<protein>
    <submittedName>
        <fullName evidence="3">Expressed protein</fullName>
    </submittedName>
</protein>
<sequence length="96" mass="10644">MNRSALVLILSIFIGIFVVEASPNVARPRAPFLNFYGFLKKPDPRGHPLHRSYTTTEIAPKSAGISSAIINHKAYAYGLGNAYGYEYGTRYPKKNP</sequence>
<evidence type="ECO:0000256" key="1">
    <source>
        <dbReference type="SAM" id="SignalP"/>
    </source>
</evidence>
<dbReference type="EMBL" id="CALTRL010003320">
    <property type="protein sequence ID" value="CAH7680889.1"/>
    <property type="molecule type" value="Genomic_DNA"/>
</dbReference>
<keyword evidence="1" id="KW-0732">Signal</keyword>
<evidence type="ECO:0000313" key="5">
    <source>
        <dbReference type="Proteomes" id="UP001153365"/>
    </source>
</evidence>
<reference evidence="3" key="2">
    <citation type="submission" date="2022-06" db="EMBL/GenBank/DDBJ databases">
        <authorList>
            <consortium name="SYNGENTA / RWTH Aachen University"/>
        </authorList>
    </citation>
    <scope>NUCLEOTIDE SEQUENCE</scope>
</reference>
<feature type="signal peptide" evidence="1">
    <location>
        <begin position="1"/>
        <end position="21"/>
    </location>
</feature>
<evidence type="ECO:0000313" key="4">
    <source>
        <dbReference type="EMBL" id="CAH7680889.1"/>
    </source>
</evidence>
<gene>
    <name evidence="3" type="ORF">PPACK8108_LOCUS13186</name>
    <name evidence="4" type="ORF">PPACK8108_LOCUS13396</name>
</gene>
<accession>A0A0S1MK85</accession>
<reference evidence="2" key="1">
    <citation type="submission" date="2015-07" db="EMBL/GenBank/DDBJ databases">
        <title>Elucidating the P. pachyrhizi secretome and potential effectors.</title>
        <authorList>
            <person name="de Carvalho M.C.C.G."/>
            <person name="Nascimento L.C."/>
            <person name="Darben L.M."/>
            <person name="Polizel-Podanosqui A.M."/>
            <person name="Lopes-Caitar V.S."/>
            <person name="Rocha C.S."/>
            <person name="Qi M."/>
            <person name="Carazolle M."/>
            <person name="Kuwahara M.K."/>
            <person name="Pereira G.A.G."/>
            <person name="Abdelnoor R.V."/>
            <person name="Whitham S.A."/>
            <person name="Marcelino-Guimaraes F.C."/>
        </authorList>
    </citation>
    <scope>NUCLEOTIDE SEQUENCE</scope>
</reference>
<dbReference type="EMBL" id="CALTRL010003232">
    <property type="protein sequence ID" value="CAH7678729.1"/>
    <property type="molecule type" value="Genomic_DNA"/>
</dbReference>
<name>A0A0S1MK85_PHAPC</name>
<keyword evidence="5" id="KW-1185">Reference proteome</keyword>
<feature type="chain" id="PRO_5044546718" evidence="1">
    <location>
        <begin position="22"/>
        <end position="96"/>
    </location>
</feature>
<evidence type="ECO:0000313" key="3">
    <source>
        <dbReference type="EMBL" id="CAH7678729.1"/>
    </source>
</evidence>
<dbReference type="Proteomes" id="UP001153365">
    <property type="component" value="Unassembled WGS sequence"/>
</dbReference>
<proteinExistence type="evidence at transcript level"/>
<dbReference type="AlphaFoldDB" id="A0A0S1MK85"/>
<dbReference type="EMBL" id="KT247249">
    <property type="protein sequence ID" value="ALL41338.1"/>
    <property type="molecule type" value="mRNA"/>
</dbReference>
<organism evidence="2">
    <name type="scientific">Phakopsora pachyrhizi</name>
    <name type="common">Asian soybean rust disease fungus</name>
    <dbReference type="NCBI Taxonomy" id="170000"/>
    <lineage>
        <taxon>Eukaryota</taxon>
        <taxon>Fungi</taxon>
        <taxon>Dikarya</taxon>
        <taxon>Basidiomycota</taxon>
        <taxon>Pucciniomycotina</taxon>
        <taxon>Pucciniomycetes</taxon>
        <taxon>Pucciniales</taxon>
        <taxon>Phakopsoraceae</taxon>
        <taxon>Phakopsora</taxon>
    </lineage>
</organism>
<evidence type="ECO:0000313" key="2">
    <source>
        <dbReference type="EMBL" id="ALL41338.1"/>
    </source>
</evidence>